<dbReference type="OrthoDB" id="1933717at2759"/>
<organism evidence="4 5">
    <name type="scientific">Clunio marinus</name>
    <dbReference type="NCBI Taxonomy" id="568069"/>
    <lineage>
        <taxon>Eukaryota</taxon>
        <taxon>Metazoa</taxon>
        <taxon>Ecdysozoa</taxon>
        <taxon>Arthropoda</taxon>
        <taxon>Hexapoda</taxon>
        <taxon>Insecta</taxon>
        <taxon>Pterygota</taxon>
        <taxon>Neoptera</taxon>
        <taxon>Endopterygota</taxon>
        <taxon>Diptera</taxon>
        <taxon>Nematocera</taxon>
        <taxon>Chironomoidea</taxon>
        <taxon>Chironomidae</taxon>
        <taxon>Clunio</taxon>
    </lineage>
</organism>
<dbReference type="STRING" id="568069.A0A1J1HNY6"/>
<dbReference type="PANTHER" id="PTHR43115">
    <property type="entry name" value="DEHYDROGENASE/REDUCTASE SDR FAMILY MEMBER 11"/>
    <property type="match status" value="1"/>
</dbReference>
<sequence>MEKWVGKVAVVTGASAGIGEAITKDFAKLGINVIGLARRSEKIEKFASSLGEVLGIVYAKACDVSDLKSVKETFKWIEETFGTVNILINNAGVGYGVKILDEGDDVTEKLTETIDTNFTGVINCTREAVRLMKLSGDYGMVININDICGHYLPSFEEESLNVYAPTKFALTALSEVLRRELIEQGNDLIRVSSINPGTVKTEDNDDQDIEELPHIKPEIISDGVQYLLKQPPNVNITQLTMRPVGEKF</sequence>
<dbReference type="AlphaFoldDB" id="A0A1J1HNY6"/>
<evidence type="ECO:0000313" key="4">
    <source>
        <dbReference type="EMBL" id="CRK89108.1"/>
    </source>
</evidence>
<evidence type="ECO:0000256" key="2">
    <source>
        <dbReference type="ARBA" id="ARBA00023002"/>
    </source>
</evidence>
<evidence type="ECO:0000256" key="3">
    <source>
        <dbReference type="RuleBase" id="RU000363"/>
    </source>
</evidence>
<keyword evidence="2" id="KW-0560">Oxidoreductase</keyword>
<dbReference type="Gene3D" id="3.40.50.720">
    <property type="entry name" value="NAD(P)-binding Rossmann-like Domain"/>
    <property type="match status" value="1"/>
</dbReference>
<dbReference type="InterPro" id="IPR036291">
    <property type="entry name" value="NAD(P)-bd_dom_sf"/>
</dbReference>
<evidence type="ECO:0000256" key="1">
    <source>
        <dbReference type="ARBA" id="ARBA00006484"/>
    </source>
</evidence>
<evidence type="ECO:0000313" key="5">
    <source>
        <dbReference type="Proteomes" id="UP000183832"/>
    </source>
</evidence>
<dbReference type="Pfam" id="PF00106">
    <property type="entry name" value="adh_short"/>
    <property type="match status" value="1"/>
</dbReference>
<name>A0A1J1HNY6_9DIPT</name>
<dbReference type="Proteomes" id="UP000183832">
    <property type="component" value="Unassembled WGS sequence"/>
</dbReference>
<dbReference type="PRINTS" id="PR00081">
    <property type="entry name" value="GDHRDH"/>
</dbReference>
<comment type="similarity">
    <text evidence="1 3">Belongs to the short-chain dehydrogenases/reductases (SDR) family.</text>
</comment>
<protein>
    <submittedName>
        <fullName evidence="4">CLUMA_CG002550, isoform A</fullName>
    </submittedName>
</protein>
<proteinExistence type="inferred from homology"/>
<accession>A0A1J1HNY6</accession>
<dbReference type="PANTHER" id="PTHR43115:SF4">
    <property type="entry name" value="DEHYDROGENASE_REDUCTASE SDR FAMILY MEMBER 11"/>
    <property type="match status" value="1"/>
</dbReference>
<dbReference type="PRINTS" id="PR00080">
    <property type="entry name" value="SDRFAMILY"/>
</dbReference>
<reference evidence="4 5" key="1">
    <citation type="submission" date="2015-04" db="EMBL/GenBank/DDBJ databases">
        <authorList>
            <person name="Syromyatnikov M.Y."/>
            <person name="Popov V.N."/>
        </authorList>
    </citation>
    <scope>NUCLEOTIDE SEQUENCE [LARGE SCALE GENOMIC DNA]</scope>
</reference>
<keyword evidence="5" id="KW-1185">Reference proteome</keyword>
<gene>
    <name evidence="4" type="primary">similar to Dehydrogenase</name>
    <name evidence="4" type="synonym">reductase SDR family member 11</name>
    <name evidence="4" type="ORF">CLUMA_CG002550</name>
</gene>
<dbReference type="SUPFAM" id="SSF51735">
    <property type="entry name" value="NAD(P)-binding Rossmann-fold domains"/>
    <property type="match status" value="1"/>
</dbReference>
<dbReference type="InterPro" id="IPR002347">
    <property type="entry name" value="SDR_fam"/>
</dbReference>
<dbReference type="FunFam" id="3.40.50.720:FF:000047">
    <property type="entry name" value="NADP-dependent L-serine/L-allo-threonine dehydrogenase"/>
    <property type="match status" value="1"/>
</dbReference>
<dbReference type="GO" id="GO:0016616">
    <property type="term" value="F:oxidoreductase activity, acting on the CH-OH group of donors, NAD or NADP as acceptor"/>
    <property type="evidence" value="ECO:0007669"/>
    <property type="project" value="UniProtKB-ARBA"/>
</dbReference>
<dbReference type="EMBL" id="CVRI01000010">
    <property type="protein sequence ID" value="CRK89108.1"/>
    <property type="molecule type" value="Genomic_DNA"/>
</dbReference>